<gene>
    <name evidence="2" type="ORF">CCMP2556_LOCUS28090</name>
</gene>
<keyword evidence="3" id="KW-1185">Reference proteome</keyword>
<proteinExistence type="predicted"/>
<dbReference type="PROSITE" id="PS51257">
    <property type="entry name" value="PROKAR_LIPOPROTEIN"/>
    <property type="match status" value="1"/>
</dbReference>
<dbReference type="Proteomes" id="UP001642484">
    <property type="component" value="Unassembled WGS sequence"/>
</dbReference>
<reference evidence="2 3" key="1">
    <citation type="submission" date="2024-02" db="EMBL/GenBank/DDBJ databases">
        <authorList>
            <person name="Chen Y."/>
            <person name="Shah S."/>
            <person name="Dougan E. K."/>
            <person name="Thang M."/>
            <person name="Chan C."/>
        </authorList>
    </citation>
    <scope>NUCLEOTIDE SEQUENCE [LARGE SCALE GENOMIC DNA]</scope>
</reference>
<accession>A0ABP0MZ59</accession>
<evidence type="ECO:0000256" key="1">
    <source>
        <dbReference type="SAM" id="MobiDB-lite"/>
    </source>
</evidence>
<sequence>MARTFIYRDRWAAAVVAPVVFSCFRTDKPNVLGSTGKLGSPDGAGGALQVTRKPDPYEKQREEAEARFFDCPAEAQRIALARHKFPRKDTGEPIAEDDEQPVRRRIAGFRLGFEKIFKTTSIRLPVSAYIVYAEMRSSHTNEVFCRCFNGLHTIYDLKKWIYEKLLLPMNAYELSYAESGKVQLTDNMRLLTTQDSLDARSMATMRSCQDMSQGIPGIHSIGDIGVTRLYVRLKCRTCGDLLNSASTCRKKKQMGHIEPAFNGRKPQGFNFSRPASPEKVKLRQQSTESFGRPHISGPPKPEAEVLADIEEGW</sequence>
<feature type="region of interest" description="Disordered" evidence="1">
    <location>
        <begin position="258"/>
        <end position="313"/>
    </location>
</feature>
<name>A0ABP0MZ59_9DINO</name>
<comment type="caution">
    <text evidence="2">The sequence shown here is derived from an EMBL/GenBank/DDBJ whole genome shotgun (WGS) entry which is preliminary data.</text>
</comment>
<protein>
    <submittedName>
        <fullName evidence="2">Uncharacterized protein</fullName>
    </submittedName>
</protein>
<evidence type="ECO:0000313" key="2">
    <source>
        <dbReference type="EMBL" id="CAK9056776.1"/>
    </source>
</evidence>
<dbReference type="EMBL" id="CAXAMN010020890">
    <property type="protein sequence ID" value="CAK9056776.1"/>
    <property type="molecule type" value="Genomic_DNA"/>
</dbReference>
<evidence type="ECO:0000313" key="3">
    <source>
        <dbReference type="Proteomes" id="UP001642484"/>
    </source>
</evidence>
<organism evidence="2 3">
    <name type="scientific">Durusdinium trenchii</name>
    <dbReference type="NCBI Taxonomy" id="1381693"/>
    <lineage>
        <taxon>Eukaryota</taxon>
        <taxon>Sar</taxon>
        <taxon>Alveolata</taxon>
        <taxon>Dinophyceae</taxon>
        <taxon>Suessiales</taxon>
        <taxon>Symbiodiniaceae</taxon>
        <taxon>Durusdinium</taxon>
    </lineage>
</organism>